<keyword evidence="4" id="KW-0735">Signal-anchor</keyword>
<evidence type="ECO:0000313" key="8">
    <source>
        <dbReference type="EMBL" id="KAL3646354.1"/>
    </source>
</evidence>
<organism evidence="8 9">
    <name type="scientific">Castilleja foliolosa</name>
    <dbReference type="NCBI Taxonomy" id="1961234"/>
    <lineage>
        <taxon>Eukaryota</taxon>
        <taxon>Viridiplantae</taxon>
        <taxon>Streptophyta</taxon>
        <taxon>Embryophyta</taxon>
        <taxon>Tracheophyta</taxon>
        <taxon>Spermatophyta</taxon>
        <taxon>Magnoliopsida</taxon>
        <taxon>eudicotyledons</taxon>
        <taxon>Gunneridae</taxon>
        <taxon>Pentapetalae</taxon>
        <taxon>asterids</taxon>
        <taxon>lamiids</taxon>
        <taxon>Lamiales</taxon>
        <taxon>Orobanchaceae</taxon>
        <taxon>Pedicularideae</taxon>
        <taxon>Castillejinae</taxon>
        <taxon>Castilleja</taxon>
    </lineage>
</organism>
<dbReference type="EMBL" id="JAVIJP010000013">
    <property type="protein sequence ID" value="KAL3646354.1"/>
    <property type="molecule type" value="Genomic_DNA"/>
</dbReference>
<sequence>MVPSCSPESGQTLKKPPPKNQNLIKNTLHTVKIHISSHPRFWLFITFLWIQALIISIVRIPPPCFPDRTAPISVSSSAAPIHLLSPPNDAVPKFIPKPQSPAPLYTDECPSGRVYAYDLPPAFNRDLVNPNCTDLDRWNWECGIISNHGYGRAATELRRVLPYDLHKSFYHTNQFTSEVIFHHRILKHKCFTREPESATAFYIPFYAGLAVGKYLWTNDTSKRDRHCKMMLKWVKNQSHWKKSNGTDHFMTIGRITWDFRRLTDPGRTWGSSFLNTPSMQKVTRFIIEKYPGDEMDVSVPYPTGFHPKTKDNLIQWQNFIRDYNRSKLFTLIKETTSDWAGNDFRAHLRSSCNNEPNLCRPVDCAVTQCLTNSTVILSALLESEFCLQPKGDTFTSRSVFDCMVAGSVPVFFTKTAYEQYEWFFPGEPESYSVFIDEKEVRNGTTSVKQVLMGYSKEEIRTRRENVIETIPRIIYAKPNGGIKSFKDAFDIALDGVLERIKEEKEWADFLL</sequence>
<feature type="region of interest" description="Disordered" evidence="6">
    <location>
        <begin position="1"/>
        <end position="21"/>
    </location>
</feature>
<dbReference type="Pfam" id="PF03016">
    <property type="entry name" value="Exostosin_GT47"/>
    <property type="match status" value="1"/>
</dbReference>
<protein>
    <recommendedName>
        <fullName evidence="7">Exostosin GT47 domain-containing protein</fullName>
    </recommendedName>
</protein>
<comment type="similarity">
    <text evidence="2">Belongs to the glycosyltransferase 47 family.</text>
</comment>
<keyword evidence="3" id="KW-0328">Glycosyltransferase</keyword>
<dbReference type="InterPro" id="IPR004263">
    <property type="entry name" value="Exostosin"/>
</dbReference>
<evidence type="ECO:0000256" key="1">
    <source>
        <dbReference type="ARBA" id="ARBA00004323"/>
    </source>
</evidence>
<dbReference type="GO" id="GO:0016757">
    <property type="term" value="F:glycosyltransferase activity"/>
    <property type="evidence" value="ECO:0007669"/>
    <property type="project" value="UniProtKB-KW"/>
</dbReference>
<evidence type="ECO:0000313" key="9">
    <source>
        <dbReference type="Proteomes" id="UP001632038"/>
    </source>
</evidence>
<reference evidence="9" key="1">
    <citation type="journal article" date="2024" name="IScience">
        <title>Strigolactones Initiate the Formation of Haustorium-like Structures in Castilleja.</title>
        <authorList>
            <person name="Buerger M."/>
            <person name="Peterson D."/>
            <person name="Chory J."/>
        </authorList>
    </citation>
    <scope>NUCLEOTIDE SEQUENCE [LARGE SCALE GENOMIC DNA]</scope>
</reference>
<name>A0ABD3DZN1_9LAMI</name>
<evidence type="ECO:0000256" key="5">
    <source>
        <dbReference type="ARBA" id="ARBA00023034"/>
    </source>
</evidence>
<comment type="caution">
    <text evidence="8">The sequence shown here is derived from an EMBL/GenBank/DDBJ whole genome shotgun (WGS) entry which is preliminary data.</text>
</comment>
<dbReference type="AlphaFoldDB" id="A0ABD3DZN1"/>
<dbReference type="PANTHER" id="PTHR11062">
    <property type="entry name" value="EXOSTOSIN HEPARAN SULFATE GLYCOSYLTRANSFERASE -RELATED"/>
    <property type="match status" value="1"/>
</dbReference>
<evidence type="ECO:0000256" key="3">
    <source>
        <dbReference type="ARBA" id="ARBA00022676"/>
    </source>
</evidence>
<keyword evidence="5" id="KW-0333">Golgi apparatus</keyword>
<feature type="compositionally biased region" description="Polar residues" evidence="6">
    <location>
        <begin position="1"/>
        <end position="12"/>
    </location>
</feature>
<evidence type="ECO:0000259" key="7">
    <source>
        <dbReference type="Pfam" id="PF03016"/>
    </source>
</evidence>
<accession>A0ABD3DZN1</accession>
<feature type="domain" description="Exostosin GT47" evidence="7">
    <location>
        <begin position="109"/>
        <end position="447"/>
    </location>
</feature>
<comment type="subcellular location">
    <subcellularLocation>
        <location evidence="1">Golgi apparatus membrane</location>
        <topology evidence="1">Single-pass type II membrane protein</topology>
    </subcellularLocation>
</comment>
<dbReference type="Proteomes" id="UP001632038">
    <property type="component" value="Unassembled WGS sequence"/>
</dbReference>
<gene>
    <name evidence="8" type="ORF">CASFOL_011534</name>
</gene>
<dbReference type="InterPro" id="IPR040911">
    <property type="entry name" value="Exostosin_GT47"/>
</dbReference>
<dbReference type="PANTHER" id="PTHR11062:SF220">
    <property type="entry name" value="XYLOGLUCAN GALACTOSYLTRANSFERASE XLT2-LIKE"/>
    <property type="match status" value="1"/>
</dbReference>
<dbReference type="GO" id="GO:0000139">
    <property type="term" value="C:Golgi membrane"/>
    <property type="evidence" value="ECO:0007669"/>
    <property type="project" value="UniProtKB-SubCell"/>
</dbReference>
<keyword evidence="3" id="KW-0808">Transferase</keyword>
<evidence type="ECO:0000256" key="4">
    <source>
        <dbReference type="ARBA" id="ARBA00022968"/>
    </source>
</evidence>
<proteinExistence type="inferred from homology"/>
<keyword evidence="9" id="KW-1185">Reference proteome</keyword>
<keyword evidence="4" id="KW-0812">Transmembrane</keyword>
<evidence type="ECO:0000256" key="2">
    <source>
        <dbReference type="ARBA" id="ARBA00010271"/>
    </source>
</evidence>
<evidence type="ECO:0000256" key="6">
    <source>
        <dbReference type="SAM" id="MobiDB-lite"/>
    </source>
</evidence>